<sequence length="325" mass="35182">MRIFTILLWLIGIALMLGLVVIQGFGKVAEALVQSGWGLLAMVAYSVIPFSASAICWWILLGAAGRPSFVSVCWIRWVGTSANSLLPVAQVGGELLRVRLASLRGSRSSEAGASVIVDVTLAIASQSIFVILGIAFFIYYYGFGETAHAAIGGISLFLLCVMGFYIAQRWGMFSRLAQRIEKIVKVANWQSVTGGAKALDTALDKLYQKKRDLFYAVFWRMMGVFLGTGQILIGLHFLGHPIGIIEAIMLESMTHAVRNAVFFIPGALGVQEGGFMVLGTALGLGPETGLALALLVRARTLLFGIPALLLWQIVESQQLLRTRSN</sequence>
<dbReference type="PANTHER" id="PTHR40277">
    <property type="entry name" value="BLL5419 PROTEIN"/>
    <property type="match status" value="1"/>
</dbReference>
<evidence type="ECO:0000313" key="7">
    <source>
        <dbReference type="EMBL" id="AWT60154.1"/>
    </source>
</evidence>
<dbReference type="Pfam" id="PF03706">
    <property type="entry name" value="LPG_synthase_TM"/>
    <property type="match status" value="1"/>
</dbReference>
<feature type="transmembrane region" description="Helical" evidence="6">
    <location>
        <begin position="7"/>
        <end position="25"/>
    </location>
</feature>
<feature type="transmembrane region" description="Helical" evidence="6">
    <location>
        <begin position="147"/>
        <end position="167"/>
    </location>
</feature>
<feature type="transmembrane region" description="Helical" evidence="6">
    <location>
        <begin position="37"/>
        <end position="61"/>
    </location>
</feature>
<reference evidence="7 8" key="1">
    <citation type="submission" date="2018-06" db="EMBL/GenBank/DDBJ databases">
        <title>Draft Genome Sequence of a Novel Marine Bacterium Related to the Verrucomicrobia.</title>
        <authorList>
            <person name="Vosseberg J."/>
            <person name="Martijn J."/>
            <person name="Ettema T.J.G."/>
        </authorList>
    </citation>
    <scope>NUCLEOTIDE SEQUENCE [LARGE SCALE GENOMIC DNA]</scope>
    <source>
        <strain evidence="7">TARA_B100001123</strain>
    </source>
</reference>
<keyword evidence="2" id="KW-1003">Cell membrane</keyword>
<protein>
    <recommendedName>
        <fullName evidence="9">Lysylphosphatidylglycerol synthase TM region</fullName>
    </recommendedName>
</protein>
<evidence type="ECO:0000256" key="4">
    <source>
        <dbReference type="ARBA" id="ARBA00022989"/>
    </source>
</evidence>
<dbReference type="AlphaFoldDB" id="A0A2Z4AIF5"/>
<accession>A0A2Z4AIF5</accession>
<dbReference type="InterPro" id="IPR022791">
    <property type="entry name" value="L-PG_synthase/AglD"/>
</dbReference>
<evidence type="ECO:0000256" key="5">
    <source>
        <dbReference type="ARBA" id="ARBA00023136"/>
    </source>
</evidence>
<dbReference type="GO" id="GO:0005886">
    <property type="term" value="C:plasma membrane"/>
    <property type="evidence" value="ECO:0007669"/>
    <property type="project" value="UniProtKB-SubCell"/>
</dbReference>
<feature type="transmembrane region" description="Helical" evidence="6">
    <location>
        <begin position="115"/>
        <end position="141"/>
    </location>
</feature>
<evidence type="ECO:0000256" key="1">
    <source>
        <dbReference type="ARBA" id="ARBA00004651"/>
    </source>
</evidence>
<keyword evidence="5 6" id="KW-0472">Membrane</keyword>
<dbReference type="EMBL" id="CP029803">
    <property type="protein sequence ID" value="AWT60154.1"/>
    <property type="molecule type" value="Genomic_DNA"/>
</dbReference>
<evidence type="ECO:0000313" key="8">
    <source>
        <dbReference type="Proteomes" id="UP000247465"/>
    </source>
</evidence>
<dbReference type="NCBIfam" id="TIGR03476">
    <property type="entry name" value="HpnL"/>
    <property type="match status" value="1"/>
</dbReference>
<evidence type="ECO:0000256" key="2">
    <source>
        <dbReference type="ARBA" id="ARBA00022475"/>
    </source>
</evidence>
<feature type="transmembrane region" description="Helical" evidence="6">
    <location>
        <begin position="290"/>
        <end position="314"/>
    </location>
</feature>
<comment type="subcellular location">
    <subcellularLocation>
        <location evidence="1">Cell membrane</location>
        <topology evidence="1">Multi-pass membrane protein</topology>
    </subcellularLocation>
</comment>
<organism evidence="7 8">
    <name type="scientific">Candidatus Moanibacter tarae</name>
    <dbReference type="NCBI Taxonomy" id="2200854"/>
    <lineage>
        <taxon>Bacteria</taxon>
        <taxon>Pseudomonadati</taxon>
        <taxon>Verrucomicrobiota</taxon>
        <taxon>Opitutia</taxon>
        <taxon>Puniceicoccales</taxon>
        <taxon>Puniceicoccales incertae sedis</taxon>
        <taxon>Candidatus Moanibacter</taxon>
    </lineage>
</organism>
<feature type="transmembrane region" description="Helical" evidence="6">
    <location>
        <begin position="213"/>
        <end position="233"/>
    </location>
</feature>
<dbReference type="KEGG" id="mtar:DF168_01356"/>
<name>A0A2Z4AIF5_9BACT</name>
<keyword evidence="4 6" id="KW-1133">Transmembrane helix</keyword>
<dbReference type="Proteomes" id="UP000247465">
    <property type="component" value="Chromosome"/>
</dbReference>
<evidence type="ECO:0008006" key="9">
    <source>
        <dbReference type="Google" id="ProtNLM"/>
    </source>
</evidence>
<keyword evidence="3 6" id="KW-0812">Transmembrane</keyword>
<proteinExistence type="predicted"/>
<evidence type="ECO:0000256" key="3">
    <source>
        <dbReference type="ARBA" id="ARBA00022692"/>
    </source>
</evidence>
<dbReference type="PANTHER" id="PTHR40277:SF1">
    <property type="entry name" value="BLL5419 PROTEIN"/>
    <property type="match status" value="1"/>
</dbReference>
<gene>
    <name evidence="7" type="ORF">DF168_01356</name>
</gene>
<evidence type="ECO:0000256" key="6">
    <source>
        <dbReference type="SAM" id="Phobius"/>
    </source>
</evidence>